<dbReference type="SUPFAM" id="SSF53590">
    <property type="entry name" value="Nucleoside hydrolase"/>
    <property type="match status" value="1"/>
</dbReference>
<dbReference type="PANTHER" id="PTHR43264:SF1">
    <property type="entry name" value="INOSINE_URIDINE-PREFERRING NUCLEOSIDE HYDROLASE DOMAIN-CONTAINING PROTEIN"/>
    <property type="match status" value="1"/>
</dbReference>
<evidence type="ECO:0000259" key="3">
    <source>
        <dbReference type="Pfam" id="PF01156"/>
    </source>
</evidence>
<evidence type="ECO:0000313" key="5">
    <source>
        <dbReference type="Proteomes" id="UP001147747"/>
    </source>
</evidence>
<name>A0A9X0BDD3_9EURO</name>
<dbReference type="RefSeq" id="XP_056492913.1">
    <property type="nucleotide sequence ID" value="XM_056627118.1"/>
</dbReference>
<sequence>MKLHHIFTYLLPLSLAYLSQAKTNSENPQPILIDTDIFGDVDDVGALYVANILYNCGLADLRGVAVNTNSQYGALAVSSICTYFGNSEIPIAALRPLTNETFFDDDEFLHSEYASKVANNWPRSLKNASSTPTPVELYRSVLAAAANQSMNIISIGFLTNLEDVLKSKADKISHLSGFELIAAKTRELVVMGGAYPSGSEYNFGHSDPESTAYVLKNWPKSVAITYSGFELGGDIYSGQNLDVISPPNSPILAAYQWYVGRGSTVRPSWDPITTLYGILGLDGFEKLGLSRMLAFANSHGYNSLTSANASNAWVNDTRVTNQHWLKLADGVTNSSMSWLLNQFFTHDPVQQTCFGRTNR</sequence>
<keyword evidence="5" id="KW-1185">Reference proteome</keyword>
<dbReference type="GeneID" id="81366098"/>
<dbReference type="Pfam" id="PF01156">
    <property type="entry name" value="IU_nuc_hydro"/>
    <property type="match status" value="1"/>
</dbReference>
<protein>
    <recommendedName>
        <fullName evidence="3">Inosine/uridine-preferring nucleoside hydrolase domain-containing protein</fullName>
    </recommendedName>
</protein>
<comment type="caution">
    <text evidence="4">The sequence shown here is derived from an EMBL/GenBank/DDBJ whole genome shotgun (WGS) entry which is preliminary data.</text>
</comment>
<feature type="domain" description="Inosine/uridine-preferring nucleoside hydrolase" evidence="3">
    <location>
        <begin position="31"/>
        <end position="222"/>
    </location>
</feature>
<proteinExistence type="inferred from homology"/>
<accession>A0A9X0BDD3</accession>
<evidence type="ECO:0000256" key="1">
    <source>
        <dbReference type="ARBA" id="ARBA00009176"/>
    </source>
</evidence>
<feature type="signal peptide" evidence="2">
    <location>
        <begin position="1"/>
        <end position="21"/>
    </location>
</feature>
<gene>
    <name evidence="4" type="ORF">N7509_002481</name>
</gene>
<evidence type="ECO:0000256" key="2">
    <source>
        <dbReference type="SAM" id="SignalP"/>
    </source>
</evidence>
<dbReference type="InterPro" id="IPR001910">
    <property type="entry name" value="Inosine/uridine_hydrolase_dom"/>
</dbReference>
<dbReference type="Gene3D" id="3.90.245.10">
    <property type="entry name" value="Ribonucleoside hydrolase-like"/>
    <property type="match status" value="1"/>
</dbReference>
<comment type="similarity">
    <text evidence="1">Belongs to the IUNH family.</text>
</comment>
<keyword evidence="2" id="KW-0732">Signal</keyword>
<dbReference type="PANTHER" id="PTHR43264">
    <property type="match status" value="1"/>
</dbReference>
<organism evidence="4 5">
    <name type="scientific">Penicillium cosmopolitanum</name>
    <dbReference type="NCBI Taxonomy" id="1131564"/>
    <lineage>
        <taxon>Eukaryota</taxon>
        <taxon>Fungi</taxon>
        <taxon>Dikarya</taxon>
        <taxon>Ascomycota</taxon>
        <taxon>Pezizomycotina</taxon>
        <taxon>Eurotiomycetes</taxon>
        <taxon>Eurotiomycetidae</taxon>
        <taxon>Eurotiales</taxon>
        <taxon>Aspergillaceae</taxon>
        <taxon>Penicillium</taxon>
    </lineage>
</organism>
<dbReference type="InterPro" id="IPR036452">
    <property type="entry name" value="Ribo_hydro-like"/>
</dbReference>
<dbReference type="EMBL" id="JAPZBU010000004">
    <property type="protein sequence ID" value="KAJ5408598.1"/>
    <property type="molecule type" value="Genomic_DNA"/>
</dbReference>
<dbReference type="GO" id="GO:0016799">
    <property type="term" value="F:hydrolase activity, hydrolyzing N-glycosyl compounds"/>
    <property type="evidence" value="ECO:0007669"/>
    <property type="project" value="InterPro"/>
</dbReference>
<feature type="chain" id="PRO_5040897200" description="Inosine/uridine-preferring nucleoside hydrolase domain-containing protein" evidence="2">
    <location>
        <begin position="22"/>
        <end position="359"/>
    </location>
</feature>
<evidence type="ECO:0000313" key="4">
    <source>
        <dbReference type="EMBL" id="KAJ5408598.1"/>
    </source>
</evidence>
<reference evidence="4" key="1">
    <citation type="submission" date="2022-12" db="EMBL/GenBank/DDBJ databases">
        <authorList>
            <person name="Petersen C."/>
        </authorList>
    </citation>
    <scope>NUCLEOTIDE SEQUENCE</scope>
    <source>
        <strain evidence="4">IBT 29677</strain>
    </source>
</reference>
<reference evidence="4" key="2">
    <citation type="journal article" date="2023" name="IMA Fungus">
        <title>Comparative genomic study of the Penicillium genus elucidates a diverse pangenome and 15 lateral gene transfer events.</title>
        <authorList>
            <person name="Petersen C."/>
            <person name="Sorensen T."/>
            <person name="Nielsen M.R."/>
            <person name="Sondergaard T.E."/>
            <person name="Sorensen J.L."/>
            <person name="Fitzpatrick D.A."/>
            <person name="Frisvad J.C."/>
            <person name="Nielsen K.L."/>
        </authorList>
    </citation>
    <scope>NUCLEOTIDE SEQUENCE</scope>
    <source>
        <strain evidence="4">IBT 29677</strain>
    </source>
</reference>
<dbReference type="AlphaFoldDB" id="A0A9X0BDD3"/>
<dbReference type="OrthoDB" id="187522at2759"/>
<dbReference type="Proteomes" id="UP001147747">
    <property type="component" value="Unassembled WGS sequence"/>
</dbReference>